<reference evidence="17 18" key="1">
    <citation type="submission" date="2023-06" db="EMBL/GenBank/DDBJ databases">
        <title>Campylobacter magnum sp. nov., isolated from cecal contents of domestic pigs (Sus scrofa domesticus).</title>
        <authorList>
            <person name="Papic B."/>
            <person name="Gruntar I."/>
        </authorList>
    </citation>
    <scope>NUCLEOTIDE SEQUENCE [LARGE SCALE GENOMIC DNA]</scope>
    <source>
        <strain evidence="18">34484-21</strain>
    </source>
</reference>
<dbReference type="Pfam" id="PF12156">
    <property type="entry name" value="ATPase-cat_bd"/>
    <property type="match status" value="1"/>
</dbReference>
<dbReference type="NCBIfam" id="TIGR01525">
    <property type="entry name" value="ATPase-IB_hvy"/>
    <property type="match status" value="1"/>
</dbReference>
<dbReference type="NCBIfam" id="TIGR01511">
    <property type="entry name" value="ATPase-IB1_Cu"/>
    <property type="match status" value="1"/>
</dbReference>
<dbReference type="InterPro" id="IPR036412">
    <property type="entry name" value="HAD-like_sf"/>
</dbReference>
<dbReference type="SFLD" id="SFLDS00003">
    <property type="entry name" value="Haloacid_Dehalogenase"/>
    <property type="match status" value="1"/>
</dbReference>
<feature type="transmembrane region" description="Helical" evidence="15">
    <location>
        <begin position="168"/>
        <end position="192"/>
    </location>
</feature>
<evidence type="ECO:0000256" key="3">
    <source>
        <dbReference type="ARBA" id="ARBA00022448"/>
    </source>
</evidence>
<keyword evidence="12 15" id="KW-1133">Transmembrane helix</keyword>
<comment type="caution">
    <text evidence="17">The sequence shown here is derived from an EMBL/GenBank/DDBJ whole genome shotgun (WGS) entry which is preliminary data.</text>
</comment>
<dbReference type="InterPro" id="IPR023298">
    <property type="entry name" value="ATPase_P-typ_TM_dom_sf"/>
</dbReference>
<dbReference type="RefSeq" id="WP_302243608.1">
    <property type="nucleotide sequence ID" value="NZ_JAULJQ010000002.1"/>
</dbReference>
<keyword evidence="14 15" id="KW-0472">Membrane</keyword>
<dbReference type="SUPFAM" id="SSF81653">
    <property type="entry name" value="Calcium ATPase, transduction domain A"/>
    <property type="match status" value="1"/>
</dbReference>
<evidence type="ECO:0000259" key="16">
    <source>
        <dbReference type="PROSITE" id="PS50846"/>
    </source>
</evidence>
<dbReference type="SFLD" id="SFLDG00002">
    <property type="entry name" value="C1.7:_P-type_atpase_like"/>
    <property type="match status" value="1"/>
</dbReference>
<dbReference type="SFLD" id="SFLDF00027">
    <property type="entry name" value="p-type_atpase"/>
    <property type="match status" value="1"/>
</dbReference>
<keyword evidence="8 15" id="KW-0547">Nucleotide-binding</keyword>
<evidence type="ECO:0000256" key="4">
    <source>
        <dbReference type="ARBA" id="ARBA00022475"/>
    </source>
</evidence>
<evidence type="ECO:0000256" key="13">
    <source>
        <dbReference type="ARBA" id="ARBA00023065"/>
    </source>
</evidence>
<dbReference type="InterPro" id="IPR008250">
    <property type="entry name" value="ATPase_P-typ_transduc_dom_A_sf"/>
</dbReference>
<evidence type="ECO:0000256" key="1">
    <source>
        <dbReference type="ARBA" id="ARBA00004651"/>
    </source>
</evidence>
<dbReference type="Gene3D" id="3.30.70.100">
    <property type="match status" value="1"/>
</dbReference>
<evidence type="ECO:0000256" key="5">
    <source>
        <dbReference type="ARBA" id="ARBA00022553"/>
    </source>
</evidence>
<keyword evidence="6 15" id="KW-0812">Transmembrane</keyword>
<dbReference type="CDD" id="cd00371">
    <property type="entry name" value="HMA"/>
    <property type="match status" value="1"/>
</dbReference>
<dbReference type="InterPro" id="IPR021993">
    <property type="entry name" value="ATPase-cat-bd"/>
</dbReference>
<dbReference type="EMBL" id="JAULJQ010000002">
    <property type="protein sequence ID" value="MDO2408859.1"/>
    <property type="molecule type" value="Genomic_DNA"/>
</dbReference>
<keyword evidence="3" id="KW-0813">Transport</keyword>
<keyword evidence="7 15" id="KW-0479">Metal-binding</keyword>
<comment type="subcellular location">
    <subcellularLocation>
        <location evidence="1">Cell membrane</location>
        <topology evidence="1">Multi-pass membrane protein</topology>
    </subcellularLocation>
</comment>
<name>A0ABT8T5E6_9BACT</name>
<evidence type="ECO:0000313" key="18">
    <source>
        <dbReference type="Proteomes" id="UP001171111"/>
    </source>
</evidence>
<dbReference type="PROSITE" id="PS50846">
    <property type="entry name" value="HMA_2"/>
    <property type="match status" value="1"/>
</dbReference>
<comment type="similarity">
    <text evidence="2 15">Belongs to the cation transport ATPase (P-type) (TC 3.A.3) family. Type IB subfamily.</text>
</comment>
<evidence type="ECO:0000256" key="9">
    <source>
        <dbReference type="ARBA" id="ARBA00022840"/>
    </source>
</evidence>
<evidence type="ECO:0000256" key="12">
    <source>
        <dbReference type="ARBA" id="ARBA00022989"/>
    </source>
</evidence>
<feature type="domain" description="HMA" evidence="16">
    <location>
        <begin position="86"/>
        <end position="152"/>
    </location>
</feature>
<feature type="transmembrane region" description="Helical" evidence="15">
    <location>
        <begin position="204"/>
        <end position="225"/>
    </location>
</feature>
<evidence type="ECO:0000256" key="7">
    <source>
        <dbReference type="ARBA" id="ARBA00022723"/>
    </source>
</evidence>
<evidence type="ECO:0000313" key="17">
    <source>
        <dbReference type="EMBL" id="MDO2408859.1"/>
    </source>
</evidence>
<dbReference type="PANTHER" id="PTHR43520:SF5">
    <property type="entry name" value="CATION-TRANSPORTING P-TYPE ATPASE-RELATED"/>
    <property type="match status" value="1"/>
</dbReference>
<keyword evidence="10" id="KW-0460">Magnesium</keyword>
<evidence type="ECO:0000256" key="11">
    <source>
        <dbReference type="ARBA" id="ARBA00022967"/>
    </source>
</evidence>
<organism evidence="17 18">
    <name type="scientific">Campylobacter magnus</name>
    <dbReference type="NCBI Taxonomy" id="3026462"/>
    <lineage>
        <taxon>Bacteria</taxon>
        <taxon>Pseudomonadati</taxon>
        <taxon>Campylobacterota</taxon>
        <taxon>Epsilonproteobacteria</taxon>
        <taxon>Campylobacterales</taxon>
        <taxon>Campylobacteraceae</taxon>
        <taxon>Campylobacter</taxon>
    </lineage>
</organism>
<keyword evidence="5" id="KW-0597">Phosphoprotein</keyword>
<keyword evidence="4 15" id="KW-1003">Cell membrane</keyword>
<evidence type="ECO:0000256" key="10">
    <source>
        <dbReference type="ARBA" id="ARBA00022842"/>
    </source>
</evidence>
<dbReference type="PROSITE" id="PS01229">
    <property type="entry name" value="COF_2"/>
    <property type="match status" value="1"/>
</dbReference>
<dbReference type="PRINTS" id="PR00119">
    <property type="entry name" value="CATATPASE"/>
</dbReference>
<evidence type="ECO:0000256" key="6">
    <source>
        <dbReference type="ARBA" id="ARBA00022692"/>
    </source>
</evidence>
<dbReference type="InterPro" id="IPR006121">
    <property type="entry name" value="HMA_dom"/>
</dbReference>
<dbReference type="InterPro" id="IPR027256">
    <property type="entry name" value="P-typ_ATPase_IB"/>
</dbReference>
<dbReference type="PRINTS" id="PR00943">
    <property type="entry name" value="CUATPASE"/>
</dbReference>
<feature type="transmembrane region" description="Helical" evidence="15">
    <location>
        <begin position="237"/>
        <end position="259"/>
    </location>
</feature>
<keyword evidence="13" id="KW-0406">Ion transport</keyword>
<keyword evidence="18" id="KW-1185">Reference proteome</keyword>
<dbReference type="InterPro" id="IPR023214">
    <property type="entry name" value="HAD_sf"/>
</dbReference>
<dbReference type="InterPro" id="IPR023299">
    <property type="entry name" value="ATPase_P-typ_cyto_dom_N"/>
</dbReference>
<evidence type="ECO:0000256" key="8">
    <source>
        <dbReference type="ARBA" id="ARBA00022741"/>
    </source>
</evidence>
<dbReference type="Gene3D" id="3.40.1110.10">
    <property type="entry name" value="Calcium-transporting ATPase, cytoplasmic domain N"/>
    <property type="match status" value="1"/>
</dbReference>
<gene>
    <name evidence="17" type="ORF">Q2362_01935</name>
</gene>
<dbReference type="Gene3D" id="3.40.50.1000">
    <property type="entry name" value="HAD superfamily/HAD-like"/>
    <property type="match status" value="1"/>
</dbReference>
<sequence length="808" mass="87167">MFICKHCAGHFEGEAVRDANGDEFCCNGCKNVYAYLKSQGFGEFYSKLKKGEQNLVKPSSKHFDKQSAGSMFSKLLRRDENSPFICELEVLISGIHCPACIWLNEKALSNLEGVLELNISATTSKARVLFDERKTALEEILNLIIAIGYDPKPFNAIKGAKNSLSREYYARLIVALACSMNIMWVAIALYSGYFEGLSLGAKKILHFAEFVLASPPVFYTASVFYRSALSALKLRQISMDVNVSLGILSVYFYSVYAMLSGWEQVYFDSACMLVTFIFAGKFLQTKATQKAAQELENISSLFVEQVMSVKNNSRIPSISEFKPCDVSEVKSGDFVLLRSGERAMIDGVVLSGEASVDNSSINGESVPVGISKDDALLSGALCAEGSVIYKATSSFQGSFLNKLSKLLSNASFARAQIEELANKISSHFGWAILALCVASFVFWSVVNISAWSGANAFGIAISVLVIACPCALSLATPIATLVAMGTATKRSIVFKDAKVLETLAKCDIIAFDKTGTLSKANLKVLKGQRFLPFDDGALLALASASTHPISKAVASYILEKTCTLSPFSQDALENIQNIAGKGITATYKGVKIAGGSAAFIKSLGASLSDDTQDSSSEYYFMYDGKLVARFFLDDELREGAKASIKELKKMGLKVLMLSGDKQIVASKVASELEIDESHGELNPEQKALLIKELQKSANVVMVGDGINDILALKSANVGIAMGSGASVSVGVSDVVLLRDELGDLVFALRQAKKTFKVIKENLFISLVYNALSIPLAMAGFIIPLFAAISMSFSSLLVVLNSLRLKGQP</sequence>
<dbReference type="SUPFAM" id="SSF56784">
    <property type="entry name" value="HAD-like"/>
    <property type="match status" value="1"/>
</dbReference>
<evidence type="ECO:0000256" key="2">
    <source>
        <dbReference type="ARBA" id="ARBA00006024"/>
    </source>
</evidence>
<dbReference type="CDD" id="cd02079">
    <property type="entry name" value="P-type_ATPase_HM"/>
    <property type="match status" value="1"/>
</dbReference>
<dbReference type="InterPro" id="IPR001757">
    <property type="entry name" value="P_typ_ATPase"/>
</dbReference>
<dbReference type="Proteomes" id="UP001171111">
    <property type="component" value="Unassembled WGS sequence"/>
</dbReference>
<dbReference type="SUPFAM" id="SSF55008">
    <property type="entry name" value="HMA, heavy metal-associated domain"/>
    <property type="match status" value="1"/>
</dbReference>
<dbReference type="InterPro" id="IPR044492">
    <property type="entry name" value="P_typ_ATPase_HD_dom"/>
</dbReference>
<dbReference type="InterPro" id="IPR059000">
    <property type="entry name" value="ATPase_P-type_domA"/>
</dbReference>
<evidence type="ECO:0000256" key="14">
    <source>
        <dbReference type="ARBA" id="ARBA00023136"/>
    </source>
</evidence>
<accession>A0ABT8T5E6</accession>
<feature type="transmembrane region" description="Helical" evidence="15">
    <location>
        <begin position="428"/>
        <end position="450"/>
    </location>
</feature>
<dbReference type="Gene3D" id="2.70.150.10">
    <property type="entry name" value="Calcium-transporting ATPase, cytoplasmic transduction domain A"/>
    <property type="match status" value="1"/>
</dbReference>
<dbReference type="InterPro" id="IPR036163">
    <property type="entry name" value="HMA_dom_sf"/>
</dbReference>
<dbReference type="SUPFAM" id="SSF81665">
    <property type="entry name" value="Calcium ATPase, transmembrane domain M"/>
    <property type="match status" value="1"/>
</dbReference>
<protein>
    <submittedName>
        <fullName evidence="17">Heavy metal translocating P-type ATPase metal-binding domain-containing protein</fullName>
    </submittedName>
</protein>
<dbReference type="Pfam" id="PF00403">
    <property type="entry name" value="HMA"/>
    <property type="match status" value="1"/>
</dbReference>
<keyword evidence="9 15" id="KW-0067">ATP-binding</keyword>
<dbReference type="NCBIfam" id="TIGR01494">
    <property type="entry name" value="ATPase_P-type"/>
    <property type="match status" value="1"/>
</dbReference>
<keyword evidence="11" id="KW-1278">Translocase</keyword>
<dbReference type="NCBIfam" id="TIGR01512">
    <property type="entry name" value="ATPase-IB2_Cd"/>
    <property type="match status" value="1"/>
</dbReference>
<feature type="transmembrane region" description="Helical" evidence="15">
    <location>
        <begin position="456"/>
        <end position="482"/>
    </location>
</feature>
<dbReference type="Pfam" id="PF00122">
    <property type="entry name" value="E1-E2_ATPase"/>
    <property type="match status" value="1"/>
</dbReference>
<dbReference type="Pfam" id="PF00702">
    <property type="entry name" value="Hydrolase"/>
    <property type="match status" value="1"/>
</dbReference>
<evidence type="ECO:0000256" key="15">
    <source>
        <dbReference type="RuleBase" id="RU362081"/>
    </source>
</evidence>
<feature type="transmembrane region" description="Helical" evidence="15">
    <location>
        <begin position="265"/>
        <end position="283"/>
    </location>
</feature>
<proteinExistence type="inferred from homology"/>
<feature type="transmembrane region" description="Helical" evidence="15">
    <location>
        <begin position="766"/>
        <end position="799"/>
    </location>
</feature>
<dbReference type="PANTHER" id="PTHR43520">
    <property type="entry name" value="ATP7, ISOFORM B"/>
    <property type="match status" value="1"/>
</dbReference>